<proteinExistence type="predicted"/>
<dbReference type="AlphaFoldDB" id="A0A382E1A1"/>
<organism evidence="1">
    <name type="scientific">marine metagenome</name>
    <dbReference type="NCBI Taxonomy" id="408172"/>
    <lineage>
        <taxon>unclassified sequences</taxon>
        <taxon>metagenomes</taxon>
        <taxon>ecological metagenomes</taxon>
    </lineage>
</organism>
<protein>
    <submittedName>
        <fullName evidence="1">Uncharacterized protein</fullName>
    </submittedName>
</protein>
<name>A0A382E1A1_9ZZZZ</name>
<accession>A0A382E1A1</accession>
<reference evidence="1" key="1">
    <citation type="submission" date="2018-05" db="EMBL/GenBank/DDBJ databases">
        <authorList>
            <person name="Lanie J.A."/>
            <person name="Ng W.-L."/>
            <person name="Kazmierczak K.M."/>
            <person name="Andrzejewski T.M."/>
            <person name="Davidsen T.M."/>
            <person name="Wayne K.J."/>
            <person name="Tettelin H."/>
            <person name="Glass J.I."/>
            <person name="Rusch D."/>
            <person name="Podicherti R."/>
            <person name="Tsui H.-C.T."/>
            <person name="Winkler M.E."/>
        </authorList>
    </citation>
    <scope>NUCLEOTIDE SEQUENCE</scope>
</reference>
<dbReference type="EMBL" id="UINC01042187">
    <property type="protein sequence ID" value="SVB44480.1"/>
    <property type="molecule type" value="Genomic_DNA"/>
</dbReference>
<gene>
    <name evidence="1" type="ORF">METZ01_LOCUS197334</name>
</gene>
<evidence type="ECO:0000313" key="1">
    <source>
        <dbReference type="EMBL" id="SVB44480.1"/>
    </source>
</evidence>
<sequence length="72" mass="8766">MKLWLDFEPCKKCARYIADLTDEEFLFTDDITRNEMSSKFLRHLTYNHPEVIHSISKEVKIQQIRPEFDLYK</sequence>